<dbReference type="InterPro" id="IPR003360">
    <property type="entry name" value="US22-like"/>
</dbReference>
<sequence length="188" mass="20736">MSADGSDSETRRSPEIGLLNGLVRCAPTEEAMRPFVVGLRGKSVWLKFPADYTLDVCFLEDTILTPIDLKRWQCAVDSGVAVIGTLGPNAVLYWDRPVVGVTSTGEVYAFHIAAKDRIVKVSDNLRKLVSRGVDPDYVDCINWMQTCEDGEQSEWTLNGRCLVLCKRSDDDQVGELPPFACSPEHNGV</sequence>
<protein>
    <submittedName>
        <fullName evidence="1">Tegument protein UL26</fullName>
    </submittedName>
</protein>
<dbReference type="Pfam" id="PF02393">
    <property type="entry name" value="US22"/>
    <property type="match status" value="1"/>
</dbReference>
<dbReference type="EMBL" id="PP711848">
    <property type="protein sequence ID" value="XBH23700.1"/>
    <property type="molecule type" value="Genomic_DNA"/>
</dbReference>
<accession>A0AAU7E106</accession>
<reference evidence="1" key="1">
    <citation type="journal article" date="2024" name="Microbiome">
        <title>Substantial viral diversity in bats and rodents from East Africa: insights into evolution, recombination, and cocirculation.</title>
        <authorList>
            <person name="Wang D."/>
            <person name="Yang X."/>
            <person name="Ren Z."/>
            <person name="Hu B."/>
            <person name="Zhao H."/>
            <person name="Yang K."/>
            <person name="Shi P."/>
            <person name="Zhang Z."/>
            <person name="Feng Q."/>
            <person name="Nawenja C.V."/>
            <person name="Obanda V."/>
            <person name="Robert K."/>
            <person name="Nalikka B."/>
            <person name="Waruhiu C.N."/>
            <person name="Ochola G.O."/>
            <person name="Onyuok S.O."/>
            <person name="Ochieng H."/>
            <person name="Li B."/>
            <person name="Zhu Y."/>
            <person name="Si H."/>
            <person name="Yin J."/>
            <person name="Kristiansen K."/>
            <person name="Jin X."/>
            <person name="Xu X."/>
            <person name="Xiao M."/>
            <person name="Agwanda B."/>
            <person name="Ommeh S."/>
            <person name="Li J."/>
            <person name="Shi Z.L."/>
        </authorList>
    </citation>
    <scope>NUCLEOTIDE SEQUENCE</scope>
    <source>
        <strain evidence="1">1A/Kenya/BAT2584/2015</strain>
    </source>
</reference>
<evidence type="ECO:0000313" key="1">
    <source>
        <dbReference type="EMBL" id="XBH23700.1"/>
    </source>
</evidence>
<organism evidence="1">
    <name type="scientific">Cardioderma bat herpesvirus</name>
    <dbReference type="NCBI Taxonomy" id="3141914"/>
    <lineage>
        <taxon>Viruses</taxon>
        <taxon>Duplodnaviria</taxon>
        <taxon>Heunggongvirae</taxon>
        <taxon>Peploviricota</taxon>
        <taxon>Herviviricetes</taxon>
        <taxon>Herpesvirales</taxon>
    </lineage>
</organism>
<proteinExistence type="predicted"/>
<name>A0AAU7E106_9VIRU</name>
<reference evidence="1" key="2">
    <citation type="submission" date="2024-02" db="EMBL/GenBank/DDBJ databases">
        <authorList>
            <person name="Hu B."/>
        </authorList>
    </citation>
    <scope>NUCLEOTIDE SEQUENCE</scope>
    <source>
        <strain evidence="1">1A/Kenya/BAT2584/2015</strain>
    </source>
</reference>